<protein>
    <submittedName>
        <fullName evidence="2">Uncharacterized protein</fullName>
    </submittedName>
</protein>
<keyword evidence="3" id="KW-1185">Reference proteome</keyword>
<reference evidence="2" key="1">
    <citation type="submission" date="2022-03" db="EMBL/GenBank/DDBJ databases">
        <title>Draft genome sequence of Aduncisulcus paluster, a free-living microaerophilic Fornicata.</title>
        <authorList>
            <person name="Yuyama I."/>
            <person name="Kume K."/>
            <person name="Tamura T."/>
            <person name="Inagaki Y."/>
            <person name="Hashimoto T."/>
        </authorList>
    </citation>
    <scope>NUCLEOTIDE SEQUENCE</scope>
    <source>
        <strain evidence="2">NY0171</strain>
    </source>
</reference>
<proteinExistence type="predicted"/>
<accession>A0ABQ5KSD9</accession>
<comment type="caution">
    <text evidence="2">The sequence shown here is derived from an EMBL/GenBank/DDBJ whole genome shotgun (WGS) entry which is preliminary data.</text>
</comment>
<feature type="region of interest" description="Disordered" evidence="1">
    <location>
        <begin position="600"/>
        <end position="642"/>
    </location>
</feature>
<evidence type="ECO:0000313" key="2">
    <source>
        <dbReference type="EMBL" id="GKT34926.1"/>
    </source>
</evidence>
<organism evidence="2 3">
    <name type="scientific">Aduncisulcus paluster</name>
    <dbReference type="NCBI Taxonomy" id="2918883"/>
    <lineage>
        <taxon>Eukaryota</taxon>
        <taxon>Metamonada</taxon>
        <taxon>Carpediemonas-like organisms</taxon>
        <taxon>Aduncisulcus</taxon>
    </lineage>
</organism>
<dbReference type="EMBL" id="BQXS01010884">
    <property type="protein sequence ID" value="GKT34926.1"/>
    <property type="molecule type" value="Genomic_DNA"/>
</dbReference>
<sequence length="697" mass="79792">MLGIESCIEIILRGKKEENIKTSPKVLKDEITGKRRYSQKKIDVQKALFSFESFLVKFVGCSDPRWISVTDIISLNPISVVLFIARELNLQLDILKLSQGQSQIEEKQDDDLNLVIDSLRSAYSHRSSASLLFPCHVESLPFFMKSLCGHCWAIICPVELFSYYYSQLGRNVESICIRDLCEWKTIESEVDNLANICFYIMTQEVVHQLAEISPSVLDMFDMLFLDPRSRVSQDHDSFYFGIKDVCVIFLNEHRCNASSNVHYIPLSFSRQQLLLYHKAQHIHRKGCSKQIFSTLKQLSQSSILILDPLKHDSHINCDNKSGLAACLHGMSILDEGKALLESLQASSSKLSMVRLFLESEKQVEVCYKAGVWVIICDNISFYSVVSVYLRVLSNLFSASSLFEIPFFVSSTDISKYISRIHSLCSPDQCDNFCYWILSPVFIPVFSEKVSYIFLSPPSQQAYEDYKPYLKNLRNIFILLNGFEIELAGKCKEMSKYSNRMLKELISWNKKEIASMRDIMLKEKKIMGKKSRKFWENTSLSYFGITEKVIEISDVKSWMEDPSKVHGFEKCLSNPRISSEKSKIGEKLLFLDHHKRHALNLEPPSSIRNSSDDDTDIESASNPDLDLIRDEESSDSSLNSSISSVSSVSYKMQEIGETEKVQKAIMARYAPKGDWIRLTIHRRRVDDDDESSSSSSRI</sequence>
<name>A0ABQ5KSD9_9EUKA</name>
<gene>
    <name evidence="2" type="ORF">ADUPG1_008189</name>
</gene>
<evidence type="ECO:0000256" key="1">
    <source>
        <dbReference type="SAM" id="MobiDB-lite"/>
    </source>
</evidence>
<evidence type="ECO:0000313" key="3">
    <source>
        <dbReference type="Proteomes" id="UP001057375"/>
    </source>
</evidence>
<dbReference type="Proteomes" id="UP001057375">
    <property type="component" value="Unassembled WGS sequence"/>
</dbReference>